<protein>
    <recommendedName>
        <fullName evidence="4">Ankyrin repeat-containing protein</fullName>
    </recommendedName>
</protein>
<dbReference type="Proteomes" id="UP000023152">
    <property type="component" value="Unassembled WGS sequence"/>
</dbReference>
<feature type="compositionally biased region" description="Basic residues" evidence="1">
    <location>
        <begin position="93"/>
        <end position="109"/>
    </location>
</feature>
<sequence length="307" mass="35282">RDGVSFGVHKTSGNSTLHGKTLMNKHDWQGPITMYFASLDASRGITTNTNTNTNMNTNMNMNMNMNMDMNMNMNMNLNMSVDMHKNHNSNSHSHGHGHSHHSNSSRKTHFPYPIFERKNKNNPHPEGFPVDAGFETAKSAFWFAPQRWSGLTNEQYAIVSAKDTKWQKDCDIVLKTDLRKYRDAIYNGQSDVMSDFIKRYITMAPPVYFACVSLPYSDRVTTPFHLAVRRGHLHVVKDIFKLFQQQFIWAKCWPSCFQLPKRMMIIITITITITITIKPTIIIINIIKVTITIIITIIITINNNNNK</sequence>
<dbReference type="EMBL" id="ASPP01009016">
    <property type="protein sequence ID" value="ETO24711.1"/>
    <property type="molecule type" value="Genomic_DNA"/>
</dbReference>
<gene>
    <name evidence="2" type="ORF">RFI_12446</name>
</gene>
<comment type="caution">
    <text evidence="2">The sequence shown here is derived from an EMBL/GenBank/DDBJ whole genome shotgun (WGS) entry which is preliminary data.</text>
</comment>
<keyword evidence="3" id="KW-1185">Reference proteome</keyword>
<name>X6NFF2_RETFI</name>
<dbReference type="AlphaFoldDB" id="X6NFF2"/>
<evidence type="ECO:0000256" key="1">
    <source>
        <dbReference type="SAM" id="MobiDB-lite"/>
    </source>
</evidence>
<reference evidence="2 3" key="1">
    <citation type="journal article" date="2013" name="Curr. Biol.">
        <title>The Genome of the Foraminiferan Reticulomyxa filosa.</title>
        <authorList>
            <person name="Glockner G."/>
            <person name="Hulsmann N."/>
            <person name="Schleicher M."/>
            <person name="Noegel A.A."/>
            <person name="Eichinger L."/>
            <person name="Gallinger C."/>
            <person name="Pawlowski J."/>
            <person name="Sierra R."/>
            <person name="Euteneuer U."/>
            <person name="Pillet L."/>
            <person name="Moustafa A."/>
            <person name="Platzer M."/>
            <person name="Groth M."/>
            <person name="Szafranski K."/>
            <person name="Schliwa M."/>
        </authorList>
    </citation>
    <scope>NUCLEOTIDE SEQUENCE [LARGE SCALE GENOMIC DNA]</scope>
</reference>
<proteinExistence type="predicted"/>
<feature type="region of interest" description="Disordered" evidence="1">
    <location>
        <begin position="82"/>
        <end position="109"/>
    </location>
</feature>
<evidence type="ECO:0000313" key="3">
    <source>
        <dbReference type="Proteomes" id="UP000023152"/>
    </source>
</evidence>
<evidence type="ECO:0008006" key="4">
    <source>
        <dbReference type="Google" id="ProtNLM"/>
    </source>
</evidence>
<feature type="non-terminal residue" evidence="2">
    <location>
        <position position="1"/>
    </location>
</feature>
<evidence type="ECO:0000313" key="2">
    <source>
        <dbReference type="EMBL" id="ETO24711.1"/>
    </source>
</evidence>
<accession>X6NFF2</accession>
<organism evidence="2 3">
    <name type="scientific">Reticulomyxa filosa</name>
    <dbReference type="NCBI Taxonomy" id="46433"/>
    <lineage>
        <taxon>Eukaryota</taxon>
        <taxon>Sar</taxon>
        <taxon>Rhizaria</taxon>
        <taxon>Retaria</taxon>
        <taxon>Foraminifera</taxon>
        <taxon>Monothalamids</taxon>
        <taxon>Reticulomyxidae</taxon>
        <taxon>Reticulomyxa</taxon>
    </lineage>
</organism>